<evidence type="ECO:0000313" key="6">
    <source>
        <dbReference type="Proteomes" id="UP000683000"/>
    </source>
</evidence>
<keyword evidence="2" id="KW-0067">ATP-binding</keyword>
<evidence type="ECO:0000256" key="2">
    <source>
        <dbReference type="ARBA" id="ARBA00022840"/>
    </source>
</evidence>
<evidence type="ECO:0000313" key="5">
    <source>
        <dbReference type="EMBL" id="KAG6378510.1"/>
    </source>
</evidence>
<dbReference type="AlphaFoldDB" id="A0A8I2YUQ2"/>
<keyword evidence="5" id="KW-0378">Hydrolase</keyword>
<reference evidence="5" key="1">
    <citation type="submission" date="2021-03" db="EMBL/GenBank/DDBJ databases">
        <title>Evolutionary innovations through gain and loss of genes in the ectomycorrhizal Boletales.</title>
        <authorList>
            <person name="Wu G."/>
            <person name="Miyauchi S."/>
            <person name="Morin E."/>
            <person name="Yang Z.-L."/>
            <person name="Xu J."/>
            <person name="Martin F.M."/>
        </authorList>
    </citation>
    <scope>NUCLEOTIDE SEQUENCE</scope>
    <source>
        <strain evidence="5">BR01</strain>
    </source>
</reference>
<dbReference type="GO" id="GO:0016887">
    <property type="term" value="F:ATP hydrolysis activity"/>
    <property type="evidence" value="ECO:0007669"/>
    <property type="project" value="InterPro"/>
</dbReference>
<dbReference type="SUPFAM" id="SSF52540">
    <property type="entry name" value="P-loop containing nucleoside triphosphate hydrolases"/>
    <property type="match status" value="1"/>
</dbReference>
<dbReference type="InterPro" id="IPR050052">
    <property type="entry name" value="ATP-dep_Clp_protease_ClpX"/>
</dbReference>
<dbReference type="InterPro" id="IPR019489">
    <property type="entry name" value="Clp_ATPase_C"/>
</dbReference>
<name>A0A8I2YUQ2_9AGAM</name>
<proteinExistence type="predicted"/>
<dbReference type="SMART" id="SM01086">
    <property type="entry name" value="ClpB_D2-small"/>
    <property type="match status" value="1"/>
</dbReference>
<protein>
    <submittedName>
        <fullName evidence="5">P-loop containing nucleoside triphosphate hydrolase protein</fullName>
    </submittedName>
</protein>
<keyword evidence="1" id="KW-0547">Nucleotide-binding</keyword>
<feature type="region of interest" description="Disordered" evidence="3">
    <location>
        <begin position="120"/>
        <end position="155"/>
    </location>
</feature>
<dbReference type="InterPro" id="IPR003959">
    <property type="entry name" value="ATPase_AAA_core"/>
</dbReference>
<dbReference type="Gene3D" id="3.40.50.300">
    <property type="entry name" value="P-loop containing nucleotide triphosphate hydrolases"/>
    <property type="match status" value="1"/>
</dbReference>
<dbReference type="GO" id="GO:0005759">
    <property type="term" value="C:mitochondrial matrix"/>
    <property type="evidence" value="ECO:0007669"/>
    <property type="project" value="TreeGrafter"/>
</dbReference>
<dbReference type="OrthoDB" id="1721884at2759"/>
<dbReference type="PANTHER" id="PTHR48102:SF7">
    <property type="entry name" value="ATP-DEPENDENT CLP PROTEASE ATP-BINDING SUBUNIT CLPX-LIKE, MITOCHONDRIAL"/>
    <property type="match status" value="1"/>
</dbReference>
<dbReference type="Proteomes" id="UP000683000">
    <property type="component" value="Unassembled WGS sequence"/>
</dbReference>
<dbReference type="PANTHER" id="PTHR48102">
    <property type="entry name" value="ATP-DEPENDENT CLP PROTEASE ATP-BINDING SUBUNIT CLPX-LIKE, MITOCHONDRIAL-RELATED"/>
    <property type="match status" value="1"/>
</dbReference>
<evidence type="ECO:0000259" key="4">
    <source>
        <dbReference type="SMART" id="SM01086"/>
    </source>
</evidence>
<gene>
    <name evidence="5" type="ORF">JVT61DRAFT_12771</name>
</gene>
<feature type="domain" description="Clp ATPase C-terminal" evidence="4">
    <location>
        <begin position="265"/>
        <end position="343"/>
    </location>
</feature>
<dbReference type="Gene3D" id="1.10.8.60">
    <property type="match status" value="1"/>
</dbReference>
<comment type="caution">
    <text evidence="5">The sequence shown here is derived from an EMBL/GenBank/DDBJ whole genome shotgun (WGS) entry which is preliminary data.</text>
</comment>
<accession>A0A8I2YUQ2</accession>
<dbReference type="Pfam" id="PF07724">
    <property type="entry name" value="AAA_2"/>
    <property type="match status" value="1"/>
</dbReference>
<sequence length="367" mass="40066">MSRSLLVMRRHSHKQDVGLRLTGVRFFANFTSDVGEDVEMAIQRLPIGILLEPGTIRLSRSVLLYISRVEHSTGIVYIDEVDKIARKASGTGMEGSRDVGGEGVQQALLRMMEGSVITVQGKSSGLEPPPSAAGEGRSRPGTRGQSQTPPRPDTYNIDTSNVLFILSGAFVGLDNVVKRRVAKGSIGFTATLAPKEDETDSGGFLPFFTPNRRSSHNILDLVEPSGQFPSLDYTSTDLVPTDLVKYGFIPEFISRLPSITTLAPLTIPDLRRILTEVRGSLVSQYTALFGYSGVEIRFTSAALDQICRKASERGGGARGLRGIMTVRYVLINEEVVLGKKPAMYWSRGEGPAFWAAWTNEEQLTPSQ</sequence>
<dbReference type="EMBL" id="JAGFBS010000006">
    <property type="protein sequence ID" value="KAG6378510.1"/>
    <property type="molecule type" value="Genomic_DNA"/>
</dbReference>
<dbReference type="InterPro" id="IPR027417">
    <property type="entry name" value="P-loop_NTPase"/>
</dbReference>
<organism evidence="5 6">
    <name type="scientific">Boletus reticuloceps</name>
    <dbReference type="NCBI Taxonomy" id="495285"/>
    <lineage>
        <taxon>Eukaryota</taxon>
        <taxon>Fungi</taxon>
        <taxon>Dikarya</taxon>
        <taxon>Basidiomycota</taxon>
        <taxon>Agaricomycotina</taxon>
        <taxon>Agaricomycetes</taxon>
        <taxon>Agaricomycetidae</taxon>
        <taxon>Boletales</taxon>
        <taxon>Boletineae</taxon>
        <taxon>Boletaceae</taxon>
        <taxon>Boletoideae</taxon>
        <taxon>Boletus</taxon>
    </lineage>
</organism>
<keyword evidence="6" id="KW-1185">Reference proteome</keyword>
<evidence type="ECO:0000256" key="3">
    <source>
        <dbReference type="SAM" id="MobiDB-lite"/>
    </source>
</evidence>
<evidence type="ECO:0000256" key="1">
    <source>
        <dbReference type="ARBA" id="ARBA00022741"/>
    </source>
</evidence>
<dbReference type="GO" id="GO:0051603">
    <property type="term" value="P:proteolysis involved in protein catabolic process"/>
    <property type="evidence" value="ECO:0007669"/>
    <property type="project" value="TreeGrafter"/>
</dbReference>
<dbReference type="GO" id="GO:0005524">
    <property type="term" value="F:ATP binding"/>
    <property type="evidence" value="ECO:0007669"/>
    <property type="project" value="UniProtKB-KW"/>
</dbReference>